<keyword evidence="7" id="KW-0482">Metalloprotease</keyword>
<accession>A0A6J6BW78</accession>
<evidence type="ECO:0000313" key="11">
    <source>
        <dbReference type="EMBL" id="CAB5113778.1"/>
    </source>
</evidence>
<dbReference type="Pfam" id="PF01431">
    <property type="entry name" value="Peptidase_M13"/>
    <property type="match status" value="1"/>
</dbReference>
<feature type="domain" description="Peptidase M13 C-terminal" evidence="8">
    <location>
        <begin position="443"/>
        <end position="646"/>
    </location>
</feature>
<evidence type="ECO:0000256" key="2">
    <source>
        <dbReference type="ARBA" id="ARBA00007357"/>
    </source>
</evidence>
<dbReference type="EMBL" id="CAFBRW010000041">
    <property type="protein sequence ID" value="CAB5113778.1"/>
    <property type="molecule type" value="Genomic_DNA"/>
</dbReference>
<evidence type="ECO:0000313" key="10">
    <source>
        <dbReference type="EMBL" id="CAB4542519.1"/>
    </source>
</evidence>
<dbReference type="InterPro" id="IPR018497">
    <property type="entry name" value="Peptidase_M13_C"/>
</dbReference>
<keyword evidence="6" id="KW-0862">Zinc</keyword>
<evidence type="ECO:0000259" key="9">
    <source>
        <dbReference type="Pfam" id="PF05649"/>
    </source>
</evidence>
<organism evidence="10">
    <name type="scientific">freshwater metagenome</name>
    <dbReference type="NCBI Taxonomy" id="449393"/>
    <lineage>
        <taxon>unclassified sequences</taxon>
        <taxon>metagenomes</taxon>
        <taxon>ecological metagenomes</taxon>
    </lineage>
</organism>
<dbReference type="InterPro" id="IPR042089">
    <property type="entry name" value="Peptidase_M13_dom_2"/>
</dbReference>
<dbReference type="GO" id="GO:0004222">
    <property type="term" value="F:metalloendopeptidase activity"/>
    <property type="evidence" value="ECO:0007669"/>
    <property type="project" value="InterPro"/>
</dbReference>
<name>A0A6J6BW78_9ZZZZ</name>
<feature type="domain" description="Peptidase M13 N-terminal" evidence="9">
    <location>
        <begin position="20"/>
        <end position="391"/>
    </location>
</feature>
<proteinExistence type="inferred from homology"/>
<dbReference type="PANTHER" id="PTHR11733:SF167">
    <property type="entry name" value="FI17812P1-RELATED"/>
    <property type="match status" value="1"/>
</dbReference>
<dbReference type="Gene3D" id="3.40.390.10">
    <property type="entry name" value="Collagenase (Catalytic Domain)"/>
    <property type="match status" value="1"/>
</dbReference>
<evidence type="ECO:0000256" key="7">
    <source>
        <dbReference type="ARBA" id="ARBA00023049"/>
    </source>
</evidence>
<dbReference type="InterPro" id="IPR000718">
    <property type="entry name" value="Peptidase_M13"/>
</dbReference>
<dbReference type="InterPro" id="IPR008753">
    <property type="entry name" value="Peptidase_M13_N"/>
</dbReference>
<sequence length="649" mass="72262">MSKSTSGLDSAHIDSSVRIQDDLYRHFNGAWLKEAVIPSDRSADGAFYALRDQSEAHVREIIESATGSGEAQQIGDLYRSFMNTDAIEKLGTSVLTEDLAAINAITNATEFIATLARLEIGGLSGVFGAGIYTDAMDSTTNIIYLGQGGISLPDESYYREEQYAPIREAFLIHVAKMFELVGISGGAQKARKIMDLETKIASAHWDQVKERDATLTYNKHSRAELEAISVGFDWSLYLKAGEIPPRAFESVVVREPSFFSAVGKMIADFDRDSWVDWLEWQLISGSAAYLNQAIVEQNFAFYGTTLSGTPELRERWKRGVSLVEGSLGEAVGKVYVEKYFPPAAKERMQELVANLIEAYRVSIEGLDWMSAETKVKALEKLRKFTPKIGYPDKWRDFSSLVITPDDLMGNLTRVTHFQRDYELAKIGAPVDRSEWYMTPQTVNAYYNPGMNEIVFPAAILQPPFFGLSADDAVNYGGIGGVIGHEIGHGFDDQGSKYDGDGNMVDWWNDSDRAEFEKRSNALIAQYNSLHPEETPDITVNGALTVGENIGDLGGITIAYKAYKISLGGKEAPVIDGLTGDERFFLSWAQIWRGKVRPEELRRRIATDPHSPAEFRCNAIVSNFTPFYETFGLTKDDALWLDESERVAIW</sequence>
<protein>
    <submittedName>
        <fullName evidence="10">Unannotated protein</fullName>
    </submittedName>
</protein>
<dbReference type="InterPro" id="IPR024079">
    <property type="entry name" value="MetalloPept_cat_dom_sf"/>
</dbReference>
<evidence type="ECO:0000256" key="1">
    <source>
        <dbReference type="ARBA" id="ARBA00001947"/>
    </source>
</evidence>
<comment type="similarity">
    <text evidence="2">Belongs to the peptidase M13 family.</text>
</comment>
<keyword evidence="4" id="KW-0479">Metal-binding</keyword>
<keyword evidence="3" id="KW-0645">Protease</keyword>
<dbReference type="Pfam" id="PF05649">
    <property type="entry name" value="Peptidase_M13_N"/>
    <property type="match status" value="1"/>
</dbReference>
<keyword evidence="5" id="KW-0378">Hydrolase</keyword>
<dbReference type="AlphaFoldDB" id="A0A6J6BW78"/>
<gene>
    <name evidence="10" type="ORF">UFOPK1438_00546</name>
    <name evidence="11" type="ORF">UFOPK4424_00319</name>
</gene>
<dbReference type="PRINTS" id="PR00786">
    <property type="entry name" value="NEPRILYSIN"/>
</dbReference>
<dbReference type="Gene3D" id="1.10.1380.10">
    <property type="entry name" value="Neutral endopeptidase , domain2"/>
    <property type="match status" value="1"/>
</dbReference>
<dbReference type="GO" id="GO:0046872">
    <property type="term" value="F:metal ion binding"/>
    <property type="evidence" value="ECO:0007669"/>
    <property type="project" value="UniProtKB-KW"/>
</dbReference>
<evidence type="ECO:0000259" key="8">
    <source>
        <dbReference type="Pfam" id="PF01431"/>
    </source>
</evidence>
<dbReference type="PANTHER" id="PTHR11733">
    <property type="entry name" value="ZINC METALLOPROTEASE FAMILY M13 NEPRILYSIN-RELATED"/>
    <property type="match status" value="1"/>
</dbReference>
<evidence type="ECO:0000256" key="3">
    <source>
        <dbReference type="ARBA" id="ARBA00022670"/>
    </source>
</evidence>
<dbReference type="GO" id="GO:0005886">
    <property type="term" value="C:plasma membrane"/>
    <property type="evidence" value="ECO:0007669"/>
    <property type="project" value="TreeGrafter"/>
</dbReference>
<evidence type="ECO:0000256" key="5">
    <source>
        <dbReference type="ARBA" id="ARBA00022801"/>
    </source>
</evidence>
<evidence type="ECO:0000256" key="4">
    <source>
        <dbReference type="ARBA" id="ARBA00022723"/>
    </source>
</evidence>
<dbReference type="CDD" id="cd08662">
    <property type="entry name" value="M13"/>
    <property type="match status" value="1"/>
</dbReference>
<evidence type="ECO:0000256" key="6">
    <source>
        <dbReference type="ARBA" id="ARBA00022833"/>
    </source>
</evidence>
<comment type="cofactor">
    <cofactor evidence="1">
        <name>Zn(2+)</name>
        <dbReference type="ChEBI" id="CHEBI:29105"/>
    </cofactor>
</comment>
<dbReference type="PROSITE" id="PS51885">
    <property type="entry name" value="NEPRILYSIN"/>
    <property type="match status" value="1"/>
</dbReference>
<dbReference type="SUPFAM" id="SSF55486">
    <property type="entry name" value="Metalloproteases ('zincins'), catalytic domain"/>
    <property type="match status" value="1"/>
</dbReference>
<reference evidence="10" key="1">
    <citation type="submission" date="2020-05" db="EMBL/GenBank/DDBJ databases">
        <authorList>
            <person name="Chiriac C."/>
            <person name="Salcher M."/>
            <person name="Ghai R."/>
            <person name="Kavagutti S V."/>
        </authorList>
    </citation>
    <scope>NUCLEOTIDE SEQUENCE</scope>
</reference>
<dbReference type="EMBL" id="CAEZSM010000054">
    <property type="protein sequence ID" value="CAB4542519.1"/>
    <property type="molecule type" value="Genomic_DNA"/>
</dbReference>
<dbReference type="GO" id="GO:0016485">
    <property type="term" value="P:protein processing"/>
    <property type="evidence" value="ECO:0007669"/>
    <property type="project" value="TreeGrafter"/>
</dbReference>